<dbReference type="InterPro" id="IPR011545">
    <property type="entry name" value="DEAD/DEAH_box_helicase_dom"/>
</dbReference>
<dbReference type="FunFam" id="1.10.10.10:FF:000012">
    <property type="entry name" value="U5 small nuclear ribonucleoprotein helicase"/>
    <property type="match status" value="1"/>
</dbReference>
<proteinExistence type="inferred from homology"/>
<comment type="similarity">
    <text evidence="1">Belongs to the helicase family. SKI2 subfamily.</text>
</comment>
<dbReference type="Pfam" id="PF23445">
    <property type="entry name" value="WHD_SNRNP200"/>
    <property type="match status" value="1"/>
</dbReference>
<comment type="catalytic activity">
    <reaction evidence="10">
        <text>ATP + H2O = ADP + phosphate + H(+)</text>
        <dbReference type="Rhea" id="RHEA:13065"/>
        <dbReference type="ChEBI" id="CHEBI:15377"/>
        <dbReference type="ChEBI" id="CHEBI:15378"/>
        <dbReference type="ChEBI" id="CHEBI:30616"/>
        <dbReference type="ChEBI" id="CHEBI:43474"/>
        <dbReference type="ChEBI" id="CHEBI:456216"/>
        <dbReference type="EC" id="5.6.2.4"/>
    </reaction>
</comment>
<evidence type="ECO:0000256" key="11">
    <source>
        <dbReference type="SAM" id="MobiDB-lite"/>
    </source>
</evidence>
<feature type="compositionally biased region" description="Basic residues" evidence="11">
    <location>
        <begin position="87"/>
        <end position="96"/>
    </location>
</feature>
<accession>A0AAV7YGK7</accession>
<dbReference type="InterPro" id="IPR027417">
    <property type="entry name" value="P-loop_NTPase"/>
</dbReference>
<dbReference type="Pfam" id="PF00270">
    <property type="entry name" value="DEAD"/>
    <property type="match status" value="1"/>
</dbReference>
<keyword evidence="2" id="KW-0547">Nucleotide-binding</keyword>
<dbReference type="InterPro" id="IPR001650">
    <property type="entry name" value="Helicase_C-like"/>
</dbReference>
<feature type="domain" description="Helicase ATP-binding" evidence="12">
    <location>
        <begin position="433"/>
        <end position="608"/>
    </location>
</feature>
<dbReference type="Pfam" id="PF02889">
    <property type="entry name" value="Sec63"/>
    <property type="match status" value="1"/>
</dbReference>
<evidence type="ECO:0000313" key="15">
    <source>
        <dbReference type="Proteomes" id="UP001146793"/>
    </source>
</evidence>
<keyword evidence="3" id="KW-0378">Hydrolase</keyword>
<dbReference type="InterPro" id="IPR057842">
    <property type="entry name" value="WH_MER3"/>
</dbReference>
<dbReference type="Gene3D" id="3.40.50.300">
    <property type="entry name" value="P-loop containing nucleotide triphosphate hydrolases"/>
    <property type="match status" value="3"/>
</dbReference>
<keyword evidence="6" id="KW-0413">Isomerase</keyword>
<evidence type="ECO:0000256" key="9">
    <source>
        <dbReference type="ARBA" id="ARBA00034808"/>
    </source>
</evidence>
<comment type="caution">
    <text evidence="14">The sequence shown here is derived from an EMBL/GenBank/DDBJ whole genome shotgun (WGS) entry which is preliminary data.</text>
</comment>
<dbReference type="Proteomes" id="UP001146793">
    <property type="component" value="Unassembled WGS sequence"/>
</dbReference>
<comment type="catalytic activity">
    <reaction evidence="8">
        <text>Couples ATP hydrolysis with the unwinding of duplex DNA by translocating in the 3'-5' direction.</text>
        <dbReference type="EC" id="5.6.2.4"/>
    </reaction>
</comment>
<dbReference type="Gene3D" id="1.10.3380.10">
    <property type="entry name" value="Sec63 N-terminal domain-like domain"/>
    <property type="match status" value="1"/>
</dbReference>
<dbReference type="PROSITE" id="PS51194">
    <property type="entry name" value="HELICASE_CTER"/>
    <property type="match status" value="1"/>
</dbReference>
<keyword evidence="4 14" id="KW-0347">Helicase</keyword>
<protein>
    <recommendedName>
        <fullName evidence="9">DNA 3'-5' helicase</fullName>
        <ecNumber evidence="9">5.6.2.4</ecNumber>
    </recommendedName>
</protein>
<dbReference type="InterPro" id="IPR004179">
    <property type="entry name" value="Sec63-dom"/>
</dbReference>
<dbReference type="GO" id="GO:0005524">
    <property type="term" value="F:ATP binding"/>
    <property type="evidence" value="ECO:0007669"/>
    <property type="project" value="UniProtKB-KW"/>
</dbReference>
<dbReference type="PANTHER" id="PTHR47835:SF3">
    <property type="entry name" value="HELICASE FOR MEIOSIS 1"/>
    <property type="match status" value="1"/>
</dbReference>
<evidence type="ECO:0000256" key="1">
    <source>
        <dbReference type="ARBA" id="ARBA00010140"/>
    </source>
</evidence>
<evidence type="ECO:0000259" key="13">
    <source>
        <dbReference type="PROSITE" id="PS51194"/>
    </source>
</evidence>
<sequence length="1192" mass="140845">MNKKDQTKKQKNNKTLINEEKNEKDEMNKSKSYGGIENKPKKFEKKKTTFISAKTFFLNTNNKKKKINGNNYYNYKLITKKQDLVKQPRKKRKMSNKKNVEQKEEEEEEEEGNKNVKEKKKEKKQVDTDNLLPISILPKEFQNLFSFQYFNKLQTDLFRLSYKTDDNLVFSSPTSSGKCLGKYTKVIMWGGSKPKRVKNLKGGDLLLGPDSRPRKIVSTVQGYDHLYKAKSNNKLLFVCNQHHILSLKIKNNPQRIINLSVNDYLKLNKGLQRKLKFWRPKFIQQFSFNQKEKQIERKLQKLKYYDLNEKDQKKEFKKLLLSNYKNRRLLYNLIKKWNNNKNYYQFNNKTITADFCFLITSIGKQYKKINSRTILIQNKKRKDNYYLIDFDIEYYKYGKYYGFELKTMDRVDLPQGQNISPQISKNFPYNTCENSSSKENLFLLDNFIVSHNTVILELSILRIFKKNLHPKIIYLAPLKALVQEKIKEWKKFKQIGLKIKEISGDTRYGLEILEKVNILVCTPEKFDLISRNKLKYKKYLKFINLILIDEVHLLTIENRGPTLEVIISRMKKIMKDYQTNIRFIACSATIPNLQSIGKWLKCKMGCIRYYDESIRPVPLRVKVLGYKKKNDYLFDMNLNYEIPNIIRNIAINKGTLIFCSTRSSCYRCANYLSKDESLFFILQNERQELILQSTLIENPKLKKVIKKGIAFFHSGLSLNDRQIIEKLFKKMILTIIVSTSSLAQGVNLPVKLVIIKGTKLYSKNIQEYDPITMIQMIGRSGRVNYNSKGYVYILTEENQINKYQNIIYGKQQIESSLLNSMLVHLNAEIVLGTITKMKEVKKWLKSTYLFVRVFENPSYYNFDNLNNKLLKKKLFQICVQQLNKLTQNNLIRVNNYNKFCYTSFGHSMSRNYIQFKTMEFLLNLKLPLNMKKILKLLCFSSEFDTIYIRADEKKILNGLLKKMRFSLKIKKVKTKYEKIYVLLQSFLCNNKIDDYSLQNESINFSKIGQRIIRALIDILVSKCDLVSLRSSICLITCFKQQMWEGSNLLLNQLKTLDRTTTMKLFQLGICNFQDLSKLSPYQIEFFSQKFSPFGTNLLNELQLIPRINIEELIRIKPNKYKIKIVDYSQTINGNYLNILISKDNQLILYRKIKTLANQMPLYISFVGKYNYFLIEIISEEYFGVNIKKTYTF</sequence>
<evidence type="ECO:0000256" key="5">
    <source>
        <dbReference type="ARBA" id="ARBA00022840"/>
    </source>
</evidence>
<keyword evidence="5" id="KW-0067">ATP-binding</keyword>
<dbReference type="SUPFAM" id="SSF51294">
    <property type="entry name" value="Hedgehog/intein (Hint) domain"/>
    <property type="match status" value="1"/>
</dbReference>
<dbReference type="CDD" id="cd18795">
    <property type="entry name" value="SF2_C_Ski2"/>
    <property type="match status" value="1"/>
</dbReference>
<organism evidence="14 15">
    <name type="scientific">Anaeramoeba flamelloides</name>
    <dbReference type="NCBI Taxonomy" id="1746091"/>
    <lineage>
        <taxon>Eukaryota</taxon>
        <taxon>Metamonada</taxon>
        <taxon>Anaeramoebidae</taxon>
        <taxon>Anaeramoeba</taxon>
    </lineage>
</organism>
<feature type="region of interest" description="Disordered" evidence="11">
    <location>
        <begin position="83"/>
        <end position="124"/>
    </location>
</feature>
<evidence type="ECO:0000256" key="4">
    <source>
        <dbReference type="ARBA" id="ARBA00022806"/>
    </source>
</evidence>
<evidence type="ECO:0000256" key="7">
    <source>
        <dbReference type="ARBA" id="ARBA00023254"/>
    </source>
</evidence>
<feature type="domain" description="Helicase C-terminal" evidence="13">
    <location>
        <begin position="641"/>
        <end position="829"/>
    </location>
</feature>
<dbReference type="Pfam" id="PF00271">
    <property type="entry name" value="Helicase_C"/>
    <property type="match status" value="1"/>
</dbReference>
<dbReference type="GO" id="GO:0051321">
    <property type="term" value="P:meiotic cell cycle"/>
    <property type="evidence" value="ECO:0007669"/>
    <property type="project" value="UniProtKB-KW"/>
</dbReference>
<evidence type="ECO:0000256" key="3">
    <source>
        <dbReference type="ARBA" id="ARBA00022801"/>
    </source>
</evidence>
<dbReference type="Gene3D" id="1.10.10.10">
    <property type="entry name" value="Winged helix-like DNA-binding domain superfamily/Winged helix DNA-binding domain"/>
    <property type="match status" value="1"/>
</dbReference>
<feature type="compositionally biased region" description="Basic and acidic residues" evidence="11">
    <location>
        <begin position="17"/>
        <end position="29"/>
    </location>
</feature>
<reference evidence="14" key="1">
    <citation type="submission" date="2022-08" db="EMBL/GenBank/DDBJ databases">
        <title>Novel sulphate-reducing endosymbionts in the free-living metamonad Anaeramoeba.</title>
        <authorList>
            <person name="Jerlstrom-Hultqvist J."/>
            <person name="Cepicka I."/>
            <person name="Gallot-Lavallee L."/>
            <person name="Salas-Leiva D."/>
            <person name="Curtis B.A."/>
            <person name="Zahonova K."/>
            <person name="Pipaliya S."/>
            <person name="Dacks J."/>
            <person name="Roger A.J."/>
        </authorList>
    </citation>
    <scope>NUCLEOTIDE SEQUENCE</scope>
    <source>
        <strain evidence="14">Busselton2</strain>
    </source>
</reference>
<dbReference type="InterPro" id="IPR052247">
    <property type="entry name" value="Meiotic_Crossover_Helicase"/>
</dbReference>
<gene>
    <name evidence="14" type="ORF">M0812_24256</name>
</gene>
<dbReference type="SMART" id="SM00490">
    <property type="entry name" value="HELICc"/>
    <property type="match status" value="1"/>
</dbReference>
<evidence type="ECO:0000256" key="2">
    <source>
        <dbReference type="ARBA" id="ARBA00022741"/>
    </source>
</evidence>
<evidence type="ECO:0000313" key="14">
    <source>
        <dbReference type="EMBL" id="KAJ3428918.1"/>
    </source>
</evidence>
<feature type="region of interest" description="Disordered" evidence="11">
    <location>
        <begin position="1"/>
        <end position="44"/>
    </location>
</feature>
<dbReference type="GO" id="GO:0043138">
    <property type="term" value="F:3'-5' DNA helicase activity"/>
    <property type="evidence" value="ECO:0007669"/>
    <property type="project" value="UniProtKB-EC"/>
</dbReference>
<keyword evidence="7" id="KW-0469">Meiosis</keyword>
<dbReference type="SUPFAM" id="SSF158702">
    <property type="entry name" value="Sec63 N-terminal domain-like"/>
    <property type="match status" value="1"/>
</dbReference>
<dbReference type="InterPro" id="IPR036388">
    <property type="entry name" value="WH-like_DNA-bd_sf"/>
</dbReference>
<dbReference type="GO" id="GO:0016787">
    <property type="term" value="F:hydrolase activity"/>
    <property type="evidence" value="ECO:0007669"/>
    <property type="project" value="UniProtKB-KW"/>
</dbReference>
<dbReference type="InterPro" id="IPR036844">
    <property type="entry name" value="Hint_dom_sf"/>
</dbReference>
<dbReference type="InterPro" id="IPR036390">
    <property type="entry name" value="WH_DNA-bd_sf"/>
</dbReference>
<dbReference type="EC" id="5.6.2.4" evidence="9"/>
<dbReference type="Gene3D" id="2.170.16.10">
    <property type="entry name" value="Hedgehog/Intein (Hint) domain"/>
    <property type="match status" value="1"/>
</dbReference>
<dbReference type="GO" id="GO:0003676">
    <property type="term" value="F:nucleic acid binding"/>
    <property type="evidence" value="ECO:0007669"/>
    <property type="project" value="InterPro"/>
</dbReference>
<dbReference type="PANTHER" id="PTHR47835">
    <property type="entry name" value="HFM1, ATP DEPENDENT DNA HELICASE HOMOLOG"/>
    <property type="match status" value="1"/>
</dbReference>
<dbReference type="InterPro" id="IPR014001">
    <property type="entry name" value="Helicase_ATP-bd"/>
</dbReference>
<evidence type="ECO:0000259" key="12">
    <source>
        <dbReference type="PROSITE" id="PS51192"/>
    </source>
</evidence>
<dbReference type="SMART" id="SM00973">
    <property type="entry name" value="Sec63"/>
    <property type="match status" value="1"/>
</dbReference>
<evidence type="ECO:0000256" key="6">
    <source>
        <dbReference type="ARBA" id="ARBA00023235"/>
    </source>
</evidence>
<evidence type="ECO:0000256" key="8">
    <source>
        <dbReference type="ARBA" id="ARBA00034617"/>
    </source>
</evidence>
<dbReference type="SUPFAM" id="SSF52540">
    <property type="entry name" value="P-loop containing nucleoside triphosphate hydrolases"/>
    <property type="match status" value="1"/>
</dbReference>
<dbReference type="SUPFAM" id="SSF46785">
    <property type="entry name" value="Winged helix' DNA-binding domain"/>
    <property type="match status" value="1"/>
</dbReference>
<dbReference type="EMBL" id="JANTQA010000057">
    <property type="protein sequence ID" value="KAJ3428918.1"/>
    <property type="molecule type" value="Genomic_DNA"/>
</dbReference>
<dbReference type="SMART" id="SM00487">
    <property type="entry name" value="DEXDc"/>
    <property type="match status" value="1"/>
</dbReference>
<name>A0AAV7YGK7_9EUKA</name>
<evidence type="ECO:0000256" key="10">
    <source>
        <dbReference type="ARBA" id="ARBA00048988"/>
    </source>
</evidence>
<dbReference type="AlphaFoldDB" id="A0AAV7YGK7"/>
<dbReference type="PROSITE" id="PS51192">
    <property type="entry name" value="HELICASE_ATP_BIND_1"/>
    <property type="match status" value="1"/>
</dbReference>